<name>A0AAV9MW63_9EURO</name>
<sequence>MERQLQNSGQQAGVEQENAQRNETPNASSQNPSSSLLVDQHPIAFEGERVEGVGCGSDPPIREEDVHIRIWQELSRRRPMVMSPTSPLQNPNRREVFEYHDGVNSMTILGEALGQPRATKLVRLLVLEDGSKVDPQEAFPGLDEVDVEYLQKKGALNFPPRHVCRELLRLYFACIYPYAPILDRVKFVQDYETGQHSTFLLQSILANAVPYAPRKLLHEAGYQDRITAQKSLFSKARLLYDLGCETSQLHLLQGSIMLSSLSFTYAMDKDYRYWLSNAGRIATRMGLHRNYMSETLDKHSTRLFRRIWWVLYNRDTLMAVSGIDNLRRFDDRYCDTEPLTESDCEEEVEIPPTYSDILQPMPRLQKVFMVEYSKLSTISGRFIHDFKSPGVIPTPNEINRFSEQLASWRRQLPGEMQIGALQEWSSDNIWVLVLLAMGFRLEAIFCRAVKQYHHTRNDFSSMQKFAQRQESAMFELSTIIQRASMHQVLHLCPLSFMTCASTILAMRIEIALDSTTTPRKQLAIKTQIFAELEYLRESCEYWSSLIWTVRMFEAVISRTGLGLVPASANGSPEEDDDVTPANQSSDPRAFNASLQNAPLDFQDIDAPHSTGADAISMMPMSDDIFGILPITDNYDWLQSLFGSKLNDDFMDEFSSIV</sequence>
<feature type="domain" description="Xylanolytic transcriptional activator regulatory" evidence="7">
    <location>
        <begin position="168"/>
        <end position="381"/>
    </location>
</feature>
<evidence type="ECO:0000256" key="6">
    <source>
        <dbReference type="SAM" id="MobiDB-lite"/>
    </source>
</evidence>
<evidence type="ECO:0000256" key="3">
    <source>
        <dbReference type="ARBA" id="ARBA00023125"/>
    </source>
</evidence>
<dbReference type="GO" id="GO:0003677">
    <property type="term" value="F:DNA binding"/>
    <property type="evidence" value="ECO:0007669"/>
    <property type="project" value="UniProtKB-KW"/>
</dbReference>
<evidence type="ECO:0000313" key="9">
    <source>
        <dbReference type="Proteomes" id="UP001358417"/>
    </source>
</evidence>
<keyword evidence="2" id="KW-0805">Transcription regulation</keyword>
<dbReference type="InterPro" id="IPR052073">
    <property type="entry name" value="Amide_Lactam_Regulators"/>
</dbReference>
<evidence type="ECO:0000256" key="2">
    <source>
        <dbReference type="ARBA" id="ARBA00023015"/>
    </source>
</evidence>
<reference evidence="8 9" key="1">
    <citation type="submission" date="2023-08" db="EMBL/GenBank/DDBJ databases">
        <title>Black Yeasts Isolated from many extreme environments.</title>
        <authorList>
            <person name="Coleine C."/>
            <person name="Stajich J.E."/>
            <person name="Selbmann L."/>
        </authorList>
    </citation>
    <scope>NUCLEOTIDE SEQUENCE [LARGE SCALE GENOMIC DNA]</scope>
    <source>
        <strain evidence="8 9">CCFEE 5792</strain>
    </source>
</reference>
<feature type="region of interest" description="Disordered" evidence="6">
    <location>
        <begin position="566"/>
        <end position="589"/>
    </location>
</feature>
<gene>
    <name evidence="8" type="ORF">LTR84_008875</name>
</gene>
<accession>A0AAV9MW63</accession>
<dbReference type="GO" id="GO:0006351">
    <property type="term" value="P:DNA-templated transcription"/>
    <property type="evidence" value="ECO:0007669"/>
    <property type="project" value="InterPro"/>
</dbReference>
<dbReference type="InterPro" id="IPR007219">
    <property type="entry name" value="XnlR_reg_dom"/>
</dbReference>
<evidence type="ECO:0000256" key="1">
    <source>
        <dbReference type="ARBA" id="ARBA00022833"/>
    </source>
</evidence>
<dbReference type="EMBL" id="JAVRRD010000034">
    <property type="protein sequence ID" value="KAK5045782.1"/>
    <property type="molecule type" value="Genomic_DNA"/>
</dbReference>
<comment type="caution">
    <text evidence="8">The sequence shown here is derived from an EMBL/GenBank/DDBJ whole genome shotgun (WGS) entry which is preliminary data.</text>
</comment>
<feature type="region of interest" description="Disordered" evidence="6">
    <location>
        <begin position="1"/>
        <end position="35"/>
    </location>
</feature>
<dbReference type="PANTHER" id="PTHR47171">
    <property type="entry name" value="FARA-RELATED"/>
    <property type="match status" value="1"/>
</dbReference>
<dbReference type="GO" id="GO:0008270">
    <property type="term" value="F:zinc ion binding"/>
    <property type="evidence" value="ECO:0007669"/>
    <property type="project" value="InterPro"/>
</dbReference>
<dbReference type="AlphaFoldDB" id="A0AAV9MW63"/>
<evidence type="ECO:0000256" key="4">
    <source>
        <dbReference type="ARBA" id="ARBA00023163"/>
    </source>
</evidence>
<keyword evidence="5" id="KW-0539">Nucleus</keyword>
<keyword evidence="3" id="KW-0238">DNA-binding</keyword>
<dbReference type="PANTHER" id="PTHR47171:SF3">
    <property type="entry name" value="FARA-RELATED"/>
    <property type="match status" value="1"/>
</dbReference>
<evidence type="ECO:0000313" key="8">
    <source>
        <dbReference type="EMBL" id="KAK5045782.1"/>
    </source>
</evidence>
<dbReference type="GeneID" id="89977037"/>
<keyword evidence="9" id="KW-1185">Reference proteome</keyword>
<dbReference type="RefSeq" id="XP_064701393.1">
    <property type="nucleotide sequence ID" value="XM_064852418.1"/>
</dbReference>
<evidence type="ECO:0000259" key="7">
    <source>
        <dbReference type="Pfam" id="PF04082"/>
    </source>
</evidence>
<organism evidence="8 9">
    <name type="scientific">Exophiala bonariae</name>
    <dbReference type="NCBI Taxonomy" id="1690606"/>
    <lineage>
        <taxon>Eukaryota</taxon>
        <taxon>Fungi</taxon>
        <taxon>Dikarya</taxon>
        <taxon>Ascomycota</taxon>
        <taxon>Pezizomycotina</taxon>
        <taxon>Eurotiomycetes</taxon>
        <taxon>Chaetothyriomycetidae</taxon>
        <taxon>Chaetothyriales</taxon>
        <taxon>Herpotrichiellaceae</taxon>
        <taxon>Exophiala</taxon>
    </lineage>
</organism>
<feature type="compositionally biased region" description="Polar residues" evidence="6">
    <location>
        <begin position="580"/>
        <end position="589"/>
    </location>
</feature>
<dbReference type="Proteomes" id="UP001358417">
    <property type="component" value="Unassembled WGS sequence"/>
</dbReference>
<dbReference type="Pfam" id="PF04082">
    <property type="entry name" value="Fungal_trans"/>
    <property type="match status" value="1"/>
</dbReference>
<proteinExistence type="predicted"/>
<protein>
    <recommendedName>
        <fullName evidence="7">Xylanolytic transcriptional activator regulatory domain-containing protein</fullName>
    </recommendedName>
</protein>
<keyword evidence="4" id="KW-0804">Transcription</keyword>
<evidence type="ECO:0000256" key="5">
    <source>
        <dbReference type="ARBA" id="ARBA00023242"/>
    </source>
</evidence>
<dbReference type="CDD" id="cd12148">
    <property type="entry name" value="fungal_TF_MHR"/>
    <property type="match status" value="1"/>
</dbReference>
<keyword evidence="1" id="KW-0862">Zinc</keyword>